<evidence type="ECO:0000313" key="4">
    <source>
        <dbReference type="Proteomes" id="UP000219612"/>
    </source>
</evidence>
<feature type="region of interest" description="Disordered" evidence="1">
    <location>
        <begin position="165"/>
        <end position="355"/>
    </location>
</feature>
<feature type="compositionally biased region" description="Basic and acidic residues" evidence="1">
    <location>
        <begin position="331"/>
        <end position="343"/>
    </location>
</feature>
<accession>A0A285GY93</accession>
<gene>
    <name evidence="3" type="ORF">SAMN05421748_10399</name>
</gene>
<feature type="transmembrane region" description="Helical" evidence="2">
    <location>
        <begin position="95"/>
        <end position="121"/>
    </location>
</feature>
<dbReference type="RefSeq" id="WP_097319336.1">
    <property type="nucleotide sequence ID" value="NZ_OBDY01000003.1"/>
</dbReference>
<evidence type="ECO:0000313" key="3">
    <source>
        <dbReference type="EMBL" id="SNY28549.1"/>
    </source>
</evidence>
<feature type="transmembrane region" description="Helical" evidence="2">
    <location>
        <begin position="133"/>
        <end position="154"/>
    </location>
</feature>
<feature type="compositionally biased region" description="Pro residues" evidence="1">
    <location>
        <begin position="187"/>
        <end position="221"/>
    </location>
</feature>
<feature type="compositionally biased region" description="Pro residues" evidence="1">
    <location>
        <begin position="303"/>
        <end position="312"/>
    </location>
</feature>
<sequence length="355" mass="36722">MTSPPQPPQPGDASALQFLRPLRDIAVYALVGAPALLLFVAIVRLIPDSGLGFGLRSQGSFGDFINLTTILFPLAAVLLALLVKPQHPKARLVVLAALVEYAVMAVFGVLFGFLIGLINLASNNGARAAFEELLVRAAWLGVFGVAAYAVFRIWQGLFQVPKPQSQPGVYGRPQYNQPGTFPGQPGYGPPPGQPGYPPQPGYPGQPQPGQPQPGHPQPGHPGQPQSGHPGQPQPGQPQPGGYPPPPPGAAPYGQPVYGQTQPPAWNQPAVPIPAPGAPGFPTSAPPASGFPTSAPPASGFPASAPPAPPAPFSEPTQVVPPANQASAAPAPDDRTEKIPDDRPGFGPADQDPPRR</sequence>
<organism evidence="3 4">
    <name type="scientific">Paractinoplanes atraurantiacus</name>
    <dbReference type="NCBI Taxonomy" id="1036182"/>
    <lineage>
        <taxon>Bacteria</taxon>
        <taxon>Bacillati</taxon>
        <taxon>Actinomycetota</taxon>
        <taxon>Actinomycetes</taxon>
        <taxon>Micromonosporales</taxon>
        <taxon>Micromonosporaceae</taxon>
        <taxon>Paractinoplanes</taxon>
    </lineage>
</organism>
<reference evidence="3 4" key="1">
    <citation type="submission" date="2017-09" db="EMBL/GenBank/DDBJ databases">
        <authorList>
            <person name="Ehlers B."/>
            <person name="Leendertz F.H."/>
        </authorList>
    </citation>
    <scope>NUCLEOTIDE SEQUENCE [LARGE SCALE GENOMIC DNA]</scope>
    <source>
        <strain evidence="3 4">CGMCC 4.6857</strain>
    </source>
</reference>
<feature type="compositionally biased region" description="Low complexity" evidence="1">
    <location>
        <begin position="320"/>
        <end position="330"/>
    </location>
</feature>
<evidence type="ECO:0000256" key="1">
    <source>
        <dbReference type="SAM" id="MobiDB-lite"/>
    </source>
</evidence>
<keyword evidence="2" id="KW-1133">Transmembrane helix</keyword>
<dbReference type="EMBL" id="OBDY01000003">
    <property type="protein sequence ID" value="SNY28549.1"/>
    <property type="molecule type" value="Genomic_DNA"/>
</dbReference>
<evidence type="ECO:0000256" key="2">
    <source>
        <dbReference type="SAM" id="Phobius"/>
    </source>
</evidence>
<feature type="compositionally biased region" description="Pro residues" evidence="1">
    <location>
        <begin position="231"/>
        <end position="249"/>
    </location>
</feature>
<keyword evidence="2" id="KW-0812">Transmembrane</keyword>
<feature type="transmembrane region" description="Helical" evidence="2">
    <location>
        <begin position="64"/>
        <end position="83"/>
    </location>
</feature>
<dbReference type="Proteomes" id="UP000219612">
    <property type="component" value="Unassembled WGS sequence"/>
</dbReference>
<feature type="compositionally biased region" description="Low complexity" evidence="1">
    <location>
        <begin position="290"/>
        <end position="302"/>
    </location>
</feature>
<keyword evidence="2" id="KW-0472">Membrane</keyword>
<protein>
    <submittedName>
        <fullName evidence="3">Uncharacterized protein</fullName>
    </submittedName>
</protein>
<dbReference type="AlphaFoldDB" id="A0A285GY93"/>
<proteinExistence type="predicted"/>
<name>A0A285GY93_9ACTN</name>
<feature type="transmembrane region" description="Helical" evidence="2">
    <location>
        <begin position="25"/>
        <end position="43"/>
    </location>
</feature>
<keyword evidence="4" id="KW-1185">Reference proteome</keyword>
<dbReference type="OrthoDB" id="3298044at2"/>